<reference evidence="2 3" key="1">
    <citation type="submission" date="2017-09" db="EMBL/GenBank/DDBJ databases">
        <title>The Catabolism of 3,6-Dichlorosalicylic acid is Initiated by the Cytochrome P450 Monooxygenase DsmABC in Rhizorhabdus dicambivorans Ndbn-20.</title>
        <authorList>
            <person name="Na L."/>
        </authorList>
    </citation>
    <scope>NUCLEOTIDE SEQUENCE [LARGE SCALE GENOMIC DNA]</scope>
    <source>
        <strain evidence="2 3">Ndbn-20m</strain>
    </source>
</reference>
<accession>A0A2A4FVG9</accession>
<dbReference type="InterPro" id="IPR000073">
    <property type="entry name" value="AB_hydrolase_1"/>
</dbReference>
<dbReference type="InterPro" id="IPR050228">
    <property type="entry name" value="Carboxylesterase_BioH"/>
</dbReference>
<dbReference type="InterPro" id="IPR029058">
    <property type="entry name" value="AB_hydrolase_fold"/>
</dbReference>
<dbReference type="GO" id="GO:0016787">
    <property type="term" value="F:hydrolase activity"/>
    <property type="evidence" value="ECO:0007669"/>
    <property type="project" value="UniProtKB-KW"/>
</dbReference>
<dbReference type="SUPFAM" id="SSF53474">
    <property type="entry name" value="alpha/beta-Hydrolases"/>
    <property type="match status" value="1"/>
</dbReference>
<dbReference type="PRINTS" id="PR00412">
    <property type="entry name" value="EPOXHYDRLASE"/>
</dbReference>
<comment type="caution">
    <text evidence="2">The sequence shown here is derived from an EMBL/GenBank/DDBJ whole genome shotgun (WGS) entry which is preliminary data.</text>
</comment>
<evidence type="ECO:0000313" key="2">
    <source>
        <dbReference type="EMBL" id="PCE41676.1"/>
    </source>
</evidence>
<protein>
    <submittedName>
        <fullName evidence="2">Alpha/beta hydrolase</fullName>
    </submittedName>
</protein>
<keyword evidence="2" id="KW-0378">Hydrolase</keyword>
<dbReference type="EMBL" id="NWUF01000013">
    <property type="protein sequence ID" value="PCE41676.1"/>
    <property type="molecule type" value="Genomic_DNA"/>
</dbReference>
<feature type="domain" description="AB hydrolase-1" evidence="1">
    <location>
        <begin position="31"/>
        <end position="263"/>
    </location>
</feature>
<dbReference type="PANTHER" id="PTHR43194:SF2">
    <property type="entry name" value="PEROXISOMAL MEMBRANE PROTEIN LPX1"/>
    <property type="match status" value="1"/>
</dbReference>
<organism evidence="2 3">
    <name type="scientific">Rhizorhabdus dicambivorans</name>
    <dbReference type="NCBI Taxonomy" id="1850238"/>
    <lineage>
        <taxon>Bacteria</taxon>
        <taxon>Pseudomonadati</taxon>
        <taxon>Pseudomonadota</taxon>
        <taxon>Alphaproteobacteria</taxon>
        <taxon>Sphingomonadales</taxon>
        <taxon>Sphingomonadaceae</taxon>
        <taxon>Rhizorhabdus</taxon>
    </lineage>
</organism>
<dbReference type="Proteomes" id="UP000218934">
    <property type="component" value="Unassembled WGS sequence"/>
</dbReference>
<dbReference type="Pfam" id="PF00561">
    <property type="entry name" value="Abhydrolase_1"/>
    <property type="match status" value="1"/>
</dbReference>
<dbReference type="PANTHER" id="PTHR43194">
    <property type="entry name" value="HYDROLASE ALPHA/BETA FOLD FAMILY"/>
    <property type="match status" value="1"/>
</dbReference>
<dbReference type="InterPro" id="IPR000639">
    <property type="entry name" value="Epox_hydrolase-like"/>
</dbReference>
<dbReference type="KEGG" id="rdi:CMV14_09340"/>
<sequence length="279" mass="29709">MAEARVTGWQHGYAASGGERIYWEKAGEGAPIVICHGAGSNHLSFFQQIAGLADDGTQVILWDQRGYGNSTFTSDDWGIATGASDLSAVLDAVGLAAAPIHLAGQALGALVAARWAVSNPERVLSLALWDGPFAPIKGGRELGWQLKPDDTDVQATLVDRRLGWTRSVGADFAARDPVRTYLYQTFQEVGNQRPPYSRTFAAAQAEPVSIAALAALPAPILLGRGEHDHVADPAAYVELAAHLPNATVETLPGAGHSPYFERPAEWNAAMRRHVGRVGN</sequence>
<dbReference type="Gene3D" id="3.40.50.1820">
    <property type="entry name" value="alpha/beta hydrolase"/>
    <property type="match status" value="1"/>
</dbReference>
<name>A0A2A4FVG9_9SPHN</name>
<gene>
    <name evidence="2" type="ORF">COO09_14265</name>
</gene>
<evidence type="ECO:0000313" key="3">
    <source>
        <dbReference type="Proteomes" id="UP000218934"/>
    </source>
</evidence>
<proteinExistence type="predicted"/>
<keyword evidence="3" id="KW-1185">Reference proteome</keyword>
<dbReference type="OrthoDB" id="8680283at2"/>
<evidence type="ECO:0000259" key="1">
    <source>
        <dbReference type="Pfam" id="PF00561"/>
    </source>
</evidence>
<dbReference type="AlphaFoldDB" id="A0A2A4FVG9"/>